<dbReference type="Pfam" id="PF02517">
    <property type="entry name" value="Rce1-like"/>
    <property type="match status" value="1"/>
</dbReference>
<gene>
    <name evidence="5" type="ORF">EQ812_06770</name>
    <name evidence="4" type="ORF">FO454_02280</name>
    <name evidence="3" type="ORF">HMPREF3225_02357</name>
</gene>
<feature type="transmembrane region" description="Helical" evidence="1">
    <location>
        <begin position="33"/>
        <end position="57"/>
    </location>
</feature>
<feature type="transmembrane region" description="Helical" evidence="1">
    <location>
        <begin position="7"/>
        <end position="27"/>
    </location>
</feature>
<dbReference type="GO" id="GO:0080120">
    <property type="term" value="P:CAAX-box protein maturation"/>
    <property type="evidence" value="ECO:0007669"/>
    <property type="project" value="UniProtKB-ARBA"/>
</dbReference>
<dbReference type="PANTHER" id="PTHR39430:SF1">
    <property type="entry name" value="PROTEASE"/>
    <property type="match status" value="1"/>
</dbReference>
<dbReference type="EMBL" id="LRQI01000093">
    <property type="protein sequence ID" value="KXA36238.1"/>
    <property type="molecule type" value="Genomic_DNA"/>
</dbReference>
<keyword evidence="1" id="KW-0812">Transmembrane</keyword>
<keyword evidence="8" id="KW-1185">Reference proteome</keyword>
<dbReference type="Proteomes" id="UP000293637">
    <property type="component" value="Unassembled WGS sequence"/>
</dbReference>
<dbReference type="GO" id="GO:0008237">
    <property type="term" value="F:metallopeptidase activity"/>
    <property type="evidence" value="ECO:0007669"/>
    <property type="project" value="UniProtKB-KW"/>
</dbReference>
<dbReference type="Proteomes" id="UP000325462">
    <property type="component" value="Chromosome"/>
</dbReference>
<sequence>MNYIKILGMFVLAFLMIIVAQALGAIFDEMIPFLGIGIIISALIYCIVIYFFVRLMIEKGLKQRRVDYRIVSPHFDIRAVILGIILPLSVILFYLIFVPGEFKISHFKTQDTLFRSLFWDIFQVAVAGAIVEELVFRGLLMGYIEKKTNIVVAILTTSIFFGAIHVLNGALNVGSFLQLLVGGSLAGVMFGLTAYVFRSIWASATLHFFWNISQVFYITEKQVDDKVFQYILDSHNFALTGGEFGFEASIISILGYVSVIVVLVMLRRRLRQ</sequence>
<evidence type="ECO:0000313" key="8">
    <source>
        <dbReference type="Proteomes" id="UP000325462"/>
    </source>
</evidence>
<dbReference type="OMA" id="WASITVH"/>
<organism evidence="5 7">
    <name type="scientific">Staphylococcus lugdunensis</name>
    <dbReference type="NCBI Taxonomy" id="28035"/>
    <lineage>
        <taxon>Bacteria</taxon>
        <taxon>Bacillati</taxon>
        <taxon>Bacillota</taxon>
        <taxon>Bacilli</taxon>
        <taxon>Bacillales</taxon>
        <taxon>Staphylococcaceae</taxon>
        <taxon>Staphylococcus</taxon>
    </lineage>
</organism>
<dbReference type="GO" id="GO:0004175">
    <property type="term" value="F:endopeptidase activity"/>
    <property type="evidence" value="ECO:0007669"/>
    <property type="project" value="UniProtKB-ARBA"/>
</dbReference>
<accession>A0A133Q054</accession>
<dbReference type="eggNOG" id="COG1266">
    <property type="taxonomic scope" value="Bacteria"/>
</dbReference>
<keyword evidence="5" id="KW-0378">Hydrolase</keyword>
<feature type="domain" description="CAAX prenyl protease 2/Lysostaphin resistance protein A-like" evidence="2">
    <location>
        <begin position="116"/>
        <end position="212"/>
    </location>
</feature>
<keyword evidence="5" id="KW-0482">Metalloprotease</keyword>
<dbReference type="STRING" id="28035.B6N84_01160"/>
<evidence type="ECO:0000259" key="2">
    <source>
        <dbReference type="Pfam" id="PF02517"/>
    </source>
</evidence>
<feature type="transmembrane region" description="Helical" evidence="1">
    <location>
        <begin position="77"/>
        <end position="97"/>
    </location>
</feature>
<evidence type="ECO:0000313" key="5">
    <source>
        <dbReference type="EMBL" id="TBW72668.1"/>
    </source>
</evidence>
<feature type="transmembrane region" description="Helical" evidence="1">
    <location>
        <begin position="244"/>
        <end position="266"/>
    </location>
</feature>
<evidence type="ECO:0000256" key="1">
    <source>
        <dbReference type="SAM" id="Phobius"/>
    </source>
</evidence>
<dbReference type="PANTHER" id="PTHR39430">
    <property type="entry name" value="MEMBRANE-ASSOCIATED PROTEASE-RELATED"/>
    <property type="match status" value="1"/>
</dbReference>
<evidence type="ECO:0000313" key="4">
    <source>
        <dbReference type="EMBL" id="QEX37805.1"/>
    </source>
</evidence>
<reference evidence="4 8" key="3">
    <citation type="submission" date="2019-07" db="EMBL/GenBank/DDBJ databases">
        <title>Comparative genome analysis of staphylococcus lugdunensis shows clonal complex-dependent diversity of the putative virulence factor, ess/type vii locus.</title>
        <authorList>
            <person name="Lebeurre J."/>
            <person name="Dahyot S."/>
            <person name="Diene S."/>
            <person name="Paulay A."/>
            <person name="Aubourg M."/>
            <person name="Argemi X."/>
            <person name="Giard J.-C."/>
            <person name="Tournier I."/>
            <person name="Francois P."/>
            <person name="Pestel-Caron M."/>
        </authorList>
    </citation>
    <scope>NUCLEOTIDE SEQUENCE [LARGE SCALE GENOMIC DNA]</scope>
    <source>
        <strain evidence="4 8">SL13</strain>
    </source>
</reference>
<dbReference type="AlphaFoldDB" id="A0A133Q054"/>
<dbReference type="RefSeq" id="WP_002460689.1">
    <property type="nucleotide sequence ID" value="NZ_AP021848.1"/>
</dbReference>
<dbReference type="Proteomes" id="UP000070063">
    <property type="component" value="Unassembled WGS sequence"/>
</dbReference>
<keyword evidence="1" id="KW-1133">Transmembrane helix</keyword>
<feature type="transmembrane region" description="Helical" evidence="1">
    <location>
        <begin position="173"/>
        <end position="192"/>
    </location>
</feature>
<evidence type="ECO:0000313" key="7">
    <source>
        <dbReference type="Proteomes" id="UP000293637"/>
    </source>
</evidence>
<reference evidence="5 7" key="2">
    <citation type="journal article" date="2019" name="Sci. Transl. Med.">
        <title>Quorum sensing between bacterial species on the skin protects against epidermal injury in atopic dermatitis.</title>
        <authorList>
            <person name="Williams M.R."/>
        </authorList>
    </citation>
    <scope>NUCLEOTIDE SEQUENCE [LARGE SCALE GENOMIC DNA]</scope>
    <source>
        <strain evidence="5 7">E7</strain>
    </source>
</reference>
<dbReference type="InterPro" id="IPR003675">
    <property type="entry name" value="Rce1/LyrA-like_dom"/>
</dbReference>
<dbReference type="GeneID" id="58091001"/>
<protein>
    <submittedName>
        <fullName evidence="3">CAAX amino terminal protease family protein</fullName>
    </submittedName>
    <submittedName>
        <fullName evidence="5">CPBP family intramembrane metalloprotease</fullName>
    </submittedName>
</protein>
<dbReference type="GO" id="GO:0006508">
    <property type="term" value="P:proteolysis"/>
    <property type="evidence" value="ECO:0007669"/>
    <property type="project" value="UniProtKB-KW"/>
</dbReference>
<keyword evidence="5" id="KW-0645">Protease</keyword>
<reference evidence="3 6" key="1">
    <citation type="submission" date="2016-01" db="EMBL/GenBank/DDBJ databases">
        <authorList>
            <person name="Mitreva M."/>
            <person name="Pepin K.H."/>
            <person name="Mihindukulasuriya K.A."/>
            <person name="Fulton R."/>
            <person name="Fronick C."/>
            <person name="O'Laughlin M."/>
            <person name="Miner T."/>
            <person name="Herter B."/>
            <person name="Rosa B.A."/>
            <person name="Cordes M."/>
            <person name="Tomlinson C."/>
            <person name="Wollam A."/>
            <person name="Palsikar V.B."/>
            <person name="Mardis E.R."/>
            <person name="Wilson R.K."/>
        </authorList>
    </citation>
    <scope>NUCLEOTIDE SEQUENCE [LARGE SCALE GENOMIC DNA]</scope>
    <source>
        <strain evidence="3 6">MJR7738</strain>
    </source>
</reference>
<dbReference type="EMBL" id="SCHB01000003">
    <property type="protein sequence ID" value="TBW72668.1"/>
    <property type="molecule type" value="Genomic_DNA"/>
</dbReference>
<evidence type="ECO:0000313" key="6">
    <source>
        <dbReference type="Proteomes" id="UP000070063"/>
    </source>
</evidence>
<evidence type="ECO:0000313" key="3">
    <source>
        <dbReference type="EMBL" id="KXA36238.1"/>
    </source>
</evidence>
<feature type="transmembrane region" description="Helical" evidence="1">
    <location>
        <begin position="148"/>
        <end position="167"/>
    </location>
</feature>
<name>A0A133Q054_STALU</name>
<keyword evidence="1" id="KW-0472">Membrane</keyword>
<proteinExistence type="predicted"/>
<dbReference type="EMBL" id="CP041722">
    <property type="protein sequence ID" value="QEX37805.1"/>
    <property type="molecule type" value="Genomic_DNA"/>
</dbReference>